<reference evidence="2" key="1">
    <citation type="journal article" date="2012" name="Mol. Plant Microbe Interact.">
        <title>A highly conserved effector in Fusarium oxysporum is required for full virulence on Arabidopsis.</title>
        <authorList>
            <person name="Thatcher L.F."/>
            <person name="Gardiner D.M."/>
            <person name="Kazan K."/>
            <person name="Manners J."/>
        </authorList>
    </citation>
    <scope>NUCLEOTIDE SEQUENCE [LARGE SCALE GENOMIC DNA]</scope>
    <source>
        <strain evidence="2">Fo5176</strain>
    </source>
</reference>
<evidence type="ECO:0000313" key="2">
    <source>
        <dbReference type="EMBL" id="EGU71778.1"/>
    </source>
</evidence>
<dbReference type="EMBL" id="AFQF01007658">
    <property type="protein sequence ID" value="EGU71778.1"/>
    <property type="molecule type" value="Genomic_DNA"/>
</dbReference>
<feature type="region of interest" description="Disordered" evidence="1">
    <location>
        <begin position="1"/>
        <end position="39"/>
    </location>
</feature>
<gene>
    <name evidence="2" type="ORF">FOXB_17713</name>
</gene>
<feature type="non-terminal residue" evidence="2">
    <location>
        <position position="1"/>
    </location>
</feature>
<name>F9GGC9_FUSOF</name>
<proteinExistence type="predicted"/>
<accession>F9GGC9</accession>
<comment type="caution">
    <text evidence="2">The sequence shown here is derived from an EMBL/GenBank/DDBJ whole genome shotgun (WGS) entry which is preliminary data.</text>
</comment>
<protein>
    <submittedName>
        <fullName evidence="2">Uncharacterized protein</fullName>
    </submittedName>
</protein>
<evidence type="ECO:0000256" key="1">
    <source>
        <dbReference type="SAM" id="MobiDB-lite"/>
    </source>
</evidence>
<dbReference type="AlphaFoldDB" id="F9GGC9"/>
<sequence length="146" mass="16857">PDLPAVPIRSNRSYSARRVPRSPTYLSPARDNSGKKSQGLSVSGLINRLHQHLSAYTRPTTRPLTFPWGRRQHLGIIYIKGLRTGQTSEPDTPLFTLKLIYKYYIYLHFLKYYRVLKVIGAKYFNLDSSLINGPRCYFDKLVNKLP</sequence>
<organism evidence="2">
    <name type="scientific">Fusarium oxysporum (strain Fo5176)</name>
    <name type="common">Fusarium vascular wilt</name>
    <dbReference type="NCBI Taxonomy" id="660025"/>
    <lineage>
        <taxon>Eukaryota</taxon>
        <taxon>Fungi</taxon>
        <taxon>Dikarya</taxon>
        <taxon>Ascomycota</taxon>
        <taxon>Pezizomycotina</taxon>
        <taxon>Sordariomycetes</taxon>
        <taxon>Hypocreomycetidae</taxon>
        <taxon>Hypocreales</taxon>
        <taxon>Nectriaceae</taxon>
        <taxon>Fusarium</taxon>
        <taxon>Fusarium oxysporum species complex</taxon>
    </lineage>
</organism>